<dbReference type="InterPro" id="IPR049552">
    <property type="entry name" value="PKS_DH_N"/>
</dbReference>
<feature type="region of interest" description="C-terminal hotdog fold" evidence="8">
    <location>
        <begin position="253"/>
        <end position="399"/>
    </location>
</feature>
<evidence type="ECO:0000256" key="2">
    <source>
        <dbReference type="ARBA" id="ARBA00022553"/>
    </source>
</evidence>
<dbReference type="InterPro" id="IPR011032">
    <property type="entry name" value="GroES-like_sf"/>
</dbReference>
<feature type="active site" description="Proton donor; for dehydratase activity" evidence="8">
    <location>
        <position position="315"/>
    </location>
</feature>
<dbReference type="SUPFAM" id="SSF53335">
    <property type="entry name" value="S-adenosyl-L-methionine-dependent methyltransferases"/>
    <property type="match status" value="1"/>
</dbReference>
<accession>A0A2J5HIS1</accession>
<sequence>MAEIGHIFEEIIRGRAPACTPQIPMYSTLDSRYWRDNLELPVLFSTAVKRIGPHYSKVKPTPKYSINIIQSVGRMFLNGIKMSLPALNGAGAVFTKQWMESRVTKGWRMRRHGHHELLGSRILESNDLEPSWRNILRLEDSPWLADHKFSGCIVYPSAGHIAAVGEAIRQVSGASRYLIQNMFIKNALVLDAQDDVELMTSLRPVTLTDVLDSDRYQFTIHSYNGTEWRKHCTGHVTAVHDAVPAGEPAPPFLRHVDTGLQYRCLRELGLDYGPHFQGLDGVTADPTSETARGRITIQEPLEQIDAYSVHPTVIDKALQLMTVAGTRGIARHMDRVAIPVSFDKVYCGYGDIAELRAQATCRTAAHGNYVGDCLVVGPTEVILDVQGVKTFAMETDDHVNGLNGGLQSARIDWQTDIEFIPSLADLLPPVPPRLETELHTLEQICTLQIMITYRSTQNITPKAPYLLKYKNWLAQRVEDFQHGKHALLPEAQGWMAMDPEQQESLRASLLRQGEETSESESVRAIKRFLSRIAASAEGIFRGEVSMVESMMVNSDLGFFYSHMSYPSDYRPFFSALGRSRPHMRVLEIGAGTGSMTVPALKGLETSYGVKMFSEYVFTDISPAFFSAGRERFRDIPRMTFKALDITRDPVEQGFSAASFDLIVCSNVWYCTPLRYCRQLCPTSESFWFRGVISSCRSYVQGLLEGWWVGESEGRELRMAGFTGAEAMAYDNVQPYQCNANIISRLPAVELTGEHVSLLHDGPITESARSIENLFLRQGYSVSWCTLESRACGNIVSLLDLDAPFFDDISQHSFNLFRDYINGAMPKSILWVTRRIQMECEDPRWSQTLAVARSIRLESSIPFATVEMDPPSQLMSHLLVKVYQRFQSRLSSGLVPDYEYSIKGGSVYTSRYLPTDLSERTATLKCPSSARKLSIESTGLLDTLKWVQHEPRLPGPGEVTIEVRYAALNFKDMMVAMGFLGQKDDLGCEASGIVRSIGPGPHGQILRVGDRVSVMGSSMFRTSVVAKSTQCCKIPANLSLESAVTLPCVYATVVYSLLAVGRLESGQSVLVHSACGGVGLAAIQVCQMIGAEIFATVGSEVKAQHLVHNHQIPRERIFSSRDPSFKDDVLRVTGGRGVDIVLNSLSGECLHVSWECVAEFGAMIEIGKRDMMGHGALRMDQFQGNRSFFGIDLHHMGLQRPVEVFRILQQAIEYIERGQIKPIEPRTVFEAREVEAAFRYMQTGEHMGKILIRFPEDPVQLPVSTAEERLSLSPEASYLLVGGLGGLGQAVSRWMVEGGARSLVFLSRSAGHSAGFDAFHRELKAMGCSVTAVAGDVANPDDVQRALDACPQPVAGVIQMAMVLKDQTFEKMTHEEWTGAISPKIEGTWNLYRALQDHQLDFFVLFGSLIGHLANVGQANYGAANCFYEAFTKYSRARGFPSAVLNLGAVKDIGYVSAHPDLVQRWLVSSIEPLGERQLVRALQAAIVQAQLPLNPDQSEDLSSVIGDLRLALFKEGDTQHESGDSSQMDTINQFIADAERDPSIIHLPSSLELMTLEIARLVRAGSADESVEAAAEIPIDSLMTIEIRSWLRKRLHVDVPAMKIAKGKNIGGLSKLVLEGIDEKLRLKGISTGQVGSE</sequence>
<dbReference type="CDD" id="cd05195">
    <property type="entry name" value="enoyl_red"/>
    <property type="match status" value="1"/>
</dbReference>
<evidence type="ECO:0000259" key="9">
    <source>
        <dbReference type="PROSITE" id="PS52019"/>
    </source>
</evidence>
<dbReference type="InterPro" id="IPR050091">
    <property type="entry name" value="PKS_NRPS_Biosynth_Enz"/>
</dbReference>
<dbReference type="InterPro" id="IPR049551">
    <property type="entry name" value="PKS_DH_C"/>
</dbReference>
<keyword evidence="4" id="KW-0808">Transferase</keyword>
<dbReference type="InterPro" id="IPR020807">
    <property type="entry name" value="PKS_DH"/>
</dbReference>
<evidence type="ECO:0000256" key="7">
    <source>
        <dbReference type="ARBA" id="ARBA00023315"/>
    </source>
</evidence>
<feature type="domain" description="PKS/mFAS DH" evidence="9">
    <location>
        <begin position="115"/>
        <end position="399"/>
    </location>
</feature>
<keyword evidence="6" id="KW-0511">Multifunctional enzyme</keyword>
<dbReference type="Pfam" id="PF08242">
    <property type="entry name" value="Methyltransf_12"/>
    <property type="match status" value="1"/>
</dbReference>
<dbReference type="InterPro" id="IPR013968">
    <property type="entry name" value="PKS_KR"/>
</dbReference>
<keyword evidence="11" id="KW-1185">Reference proteome</keyword>
<keyword evidence="3" id="KW-0489">Methyltransferase</keyword>
<dbReference type="GO" id="GO:1901336">
    <property type="term" value="P:lactone biosynthetic process"/>
    <property type="evidence" value="ECO:0007669"/>
    <property type="project" value="UniProtKB-ARBA"/>
</dbReference>
<dbReference type="SUPFAM" id="SSF50129">
    <property type="entry name" value="GroES-like"/>
    <property type="match status" value="1"/>
</dbReference>
<dbReference type="GO" id="GO:0032259">
    <property type="term" value="P:methylation"/>
    <property type="evidence" value="ECO:0007669"/>
    <property type="project" value="UniProtKB-KW"/>
</dbReference>
<dbReference type="OrthoDB" id="329835at2759"/>
<dbReference type="Proteomes" id="UP000235023">
    <property type="component" value="Unassembled WGS sequence"/>
</dbReference>
<keyword evidence="1" id="KW-0596">Phosphopantetheine</keyword>
<keyword evidence="5" id="KW-0521">NADP</keyword>
<dbReference type="InterPro" id="IPR013154">
    <property type="entry name" value="ADH-like_N"/>
</dbReference>
<dbReference type="SMART" id="SM00823">
    <property type="entry name" value="PKS_PP"/>
    <property type="match status" value="1"/>
</dbReference>
<feature type="region of interest" description="N-terminal hotdog fold" evidence="8">
    <location>
        <begin position="115"/>
        <end position="243"/>
    </location>
</feature>
<evidence type="ECO:0000313" key="10">
    <source>
        <dbReference type="EMBL" id="PLN76890.1"/>
    </source>
</evidence>
<keyword evidence="2" id="KW-0597">Phosphoprotein</keyword>
<dbReference type="InterPro" id="IPR036736">
    <property type="entry name" value="ACP-like_sf"/>
</dbReference>
<dbReference type="InterPro" id="IPR029063">
    <property type="entry name" value="SAM-dependent_MTases_sf"/>
</dbReference>
<evidence type="ECO:0000256" key="1">
    <source>
        <dbReference type="ARBA" id="ARBA00022450"/>
    </source>
</evidence>
<dbReference type="GO" id="GO:0031177">
    <property type="term" value="F:phosphopantetheine binding"/>
    <property type="evidence" value="ECO:0007669"/>
    <property type="project" value="InterPro"/>
</dbReference>
<dbReference type="InterPro" id="IPR036291">
    <property type="entry name" value="NAD(P)-bd_dom_sf"/>
</dbReference>
<dbReference type="InterPro" id="IPR042104">
    <property type="entry name" value="PKS_dehydratase_sf"/>
</dbReference>
<dbReference type="GO" id="GO:0004312">
    <property type="term" value="F:fatty acid synthase activity"/>
    <property type="evidence" value="ECO:0007669"/>
    <property type="project" value="TreeGrafter"/>
</dbReference>
<dbReference type="Gene3D" id="3.10.129.110">
    <property type="entry name" value="Polyketide synthase dehydratase"/>
    <property type="match status" value="1"/>
</dbReference>
<reference evidence="11" key="1">
    <citation type="submission" date="2017-12" db="EMBL/GenBank/DDBJ databases">
        <authorList>
            <consortium name="DOE Joint Genome Institute"/>
            <person name="Mondo S.J."/>
            <person name="Kjaerbolling I."/>
            <person name="Vesth T.C."/>
            <person name="Frisvad J.C."/>
            <person name="Nybo J.L."/>
            <person name="Theobald S."/>
            <person name="Kuo A."/>
            <person name="Bowyer P."/>
            <person name="Matsuda Y."/>
            <person name="Lyhne E.K."/>
            <person name="Kogle M.E."/>
            <person name="Clum A."/>
            <person name="Lipzen A."/>
            <person name="Salamov A."/>
            <person name="Ngan C.Y."/>
            <person name="Daum C."/>
            <person name="Chiniquy J."/>
            <person name="Barry K."/>
            <person name="LaButti K."/>
            <person name="Haridas S."/>
            <person name="Simmons B.A."/>
            <person name="Magnuson J.K."/>
            <person name="Mortensen U.H."/>
            <person name="Larsen T.O."/>
            <person name="Grigoriev I.V."/>
            <person name="Baker S.E."/>
            <person name="Andersen M.R."/>
            <person name="Nordberg H.P."/>
            <person name="Cantor M.N."/>
            <person name="Hua S.X."/>
        </authorList>
    </citation>
    <scope>NUCLEOTIDE SEQUENCE [LARGE SCALE GENOMIC DNA]</scope>
    <source>
        <strain evidence="11">IBT 19404</strain>
    </source>
</reference>
<dbReference type="PANTHER" id="PTHR43775:SF49">
    <property type="entry name" value="SYNTHASE, PUTATIVE (JCVI)-RELATED"/>
    <property type="match status" value="1"/>
</dbReference>
<dbReference type="SUPFAM" id="SSF51735">
    <property type="entry name" value="NAD(P)-binding Rossmann-fold domains"/>
    <property type="match status" value="2"/>
</dbReference>
<dbReference type="Gene3D" id="3.40.50.720">
    <property type="entry name" value="NAD(P)-binding Rossmann-like Domain"/>
    <property type="match status" value="1"/>
</dbReference>
<dbReference type="InterPro" id="IPR020843">
    <property type="entry name" value="ER"/>
</dbReference>
<dbReference type="Pfam" id="PF21089">
    <property type="entry name" value="PKS_DH_N"/>
    <property type="match status" value="1"/>
</dbReference>
<dbReference type="SMART" id="SM00822">
    <property type="entry name" value="PKS_KR"/>
    <property type="match status" value="1"/>
</dbReference>
<dbReference type="GO" id="GO:0016491">
    <property type="term" value="F:oxidoreductase activity"/>
    <property type="evidence" value="ECO:0007669"/>
    <property type="project" value="InterPro"/>
</dbReference>
<dbReference type="InterPro" id="IPR013217">
    <property type="entry name" value="Methyltransf_12"/>
</dbReference>
<dbReference type="FunFam" id="3.40.50.720:FF:000209">
    <property type="entry name" value="Polyketide synthase Pks12"/>
    <property type="match status" value="1"/>
</dbReference>
<evidence type="ECO:0000256" key="4">
    <source>
        <dbReference type="ARBA" id="ARBA00022679"/>
    </source>
</evidence>
<dbReference type="InterPro" id="IPR020806">
    <property type="entry name" value="PKS_PP-bd"/>
</dbReference>
<dbReference type="InterPro" id="IPR049900">
    <property type="entry name" value="PKS_mFAS_DH"/>
</dbReference>
<dbReference type="GO" id="GO:0044550">
    <property type="term" value="P:secondary metabolite biosynthetic process"/>
    <property type="evidence" value="ECO:0007669"/>
    <property type="project" value="TreeGrafter"/>
</dbReference>
<dbReference type="SMART" id="SM00829">
    <property type="entry name" value="PKS_ER"/>
    <property type="match status" value="1"/>
</dbReference>
<name>A0A2J5HIS1_9EURO</name>
<dbReference type="CDD" id="cd05274">
    <property type="entry name" value="KR_FAS_SDR_x"/>
    <property type="match status" value="1"/>
</dbReference>
<dbReference type="SMART" id="SM00826">
    <property type="entry name" value="PKS_DH"/>
    <property type="match status" value="1"/>
</dbReference>
<evidence type="ECO:0000256" key="5">
    <source>
        <dbReference type="ARBA" id="ARBA00022857"/>
    </source>
</evidence>
<dbReference type="Gene3D" id="3.90.180.10">
    <property type="entry name" value="Medium-chain alcohol dehydrogenases, catalytic domain"/>
    <property type="match status" value="1"/>
</dbReference>
<evidence type="ECO:0000256" key="3">
    <source>
        <dbReference type="ARBA" id="ARBA00022603"/>
    </source>
</evidence>
<dbReference type="Pfam" id="PF13602">
    <property type="entry name" value="ADH_zinc_N_2"/>
    <property type="match status" value="1"/>
</dbReference>
<dbReference type="EMBL" id="KZ559607">
    <property type="protein sequence ID" value="PLN76890.1"/>
    <property type="molecule type" value="Genomic_DNA"/>
</dbReference>
<dbReference type="SUPFAM" id="SSF47336">
    <property type="entry name" value="ACP-like"/>
    <property type="match status" value="1"/>
</dbReference>
<evidence type="ECO:0000313" key="11">
    <source>
        <dbReference type="Proteomes" id="UP000235023"/>
    </source>
</evidence>
<dbReference type="PANTHER" id="PTHR43775">
    <property type="entry name" value="FATTY ACID SYNTHASE"/>
    <property type="match status" value="1"/>
</dbReference>
<keyword evidence="7" id="KW-0012">Acyltransferase</keyword>
<organism evidence="10 11">
    <name type="scientific">Aspergillus taichungensis</name>
    <dbReference type="NCBI Taxonomy" id="482145"/>
    <lineage>
        <taxon>Eukaryota</taxon>
        <taxon>Fungi</taxon>
        <taxon>Dikarya</taxon>
        <taxon>Ascomycota</taxon>
        <taxon>Pezizomycotina</taxon>
        <taxon>Eurotiomycetes</taxon>
        <taxon>Eurotiomycetidae</taxon>
        <taxon>Eurotiales</taxon>
        <taxon>Aspergillaceae</taxon>
        <taxon>Aspergillus</taxon>
        <taxon>Aspergillus subgen. Circumdati</taxon>
    </lineage>
</organism>
<dbReference type="Pfam" id="PF08659">
    <property type="entry name" value="KR"/>
    <property type="match status" value="1"/>
</dbReference>
<dbReference type="Pfam" id="PF08240">
    <property type="entry name" value="ADH_N"/>
    <property type="match status" value="1"/>
</dbReference>
<evidence type="ECO:0000256" key="8">
    <source>
        <dbReference type="PROSITE-ProRule" id="PRU01363"/>
    </source>
</evidence>
<evidence type="ECO:0000256" key="6">
    <source>
        <dbReference type="ARBA" id="ARBA00023268"/>
    </source>
</evidence>
<dbReference type="GO" id="GO:0008168">
    <property type="term" value="F:methyltransferase activity"/>
    <property type="evidence" value="ECO:0007669"/>
    <property type="project" value="UniProtKB-KW"/>
</dbReference>
<protein>
    <submittedName>
        <fullName evidence="10">KR-domain-containing protein</fullName>
    </submittedName>
</protein>
<dbReference type="PROSITE" id="PS52019">
    <property type="entry name" value="PKS_MFAS_DH"/>
    <property type="match status" value="1"/>
</dbReference>
<gene>
    <name evidence="10" type="ORF">BDW42DRAFT_188365</name>
</gene>
<feature type="active site" description="Proton acceptor; for dehydratase activity" evidence="8">
    <location>
        <position position="147"/>
    </location>
</feature>
<dbReference type="GO" id="GO:0006633">
    <property type="term" value="P:fatty acid biosynthetic process"/>
    <property type="evidence" value="ECO:0007669"/>
    <property type="project" value="TreeGrafter"/>
</dbReference>
<proteinExistence type="predicted"/>
<dbReference type="InterPro" id="IPR057326">
    <property type="entry name" value="KR_dom"/>
</dbReference>
<dbReference type="Gene3D" id="3.40.50.150">
    <property type="entry name" value="Vaccinia Virus protein VP39"/>
    <property type="match status" value="1"/>
</dbReference>
<dbReference type="Pfam" id="PF14765">
    <property type="entry name" value="PS-DH"/>
    <property type="match status" value="1"/>
</dbReference>